<dbReference type="Proteomes" id="UP000229561">
    <property type="component" value="Unassembled WGS sequence"/>
</dbReference>
<dbReference type="PANTHER" id="PTHR47163:SF2">
    <property type="entry name" value="SI:DKEY-17M8.2"/>
    <property type="match status" value="1"/>
</dbReference>
<dbReference type="AlphaFoldDB" id="A0A2M7IHN4"/>
<dbReference type="InterPro" id="IPR024445">
    <property type="entry name" value="Tnp_ISXO2-like"/>
</dbReference>
<dbReference type="InterPro" id="IPR053164">
    <property type="entry name" value="IS1016-like_transposase"/>
</dbReference>
<protein>
    <recommendedName>
        <fullName evidence="1">ISXO2-like transposase domain-containing protein</fullName>
    </recommendedName>
</protein>
<feature type="non-terminal residue" evidence="2">
    <location>
        <position position="1"/>
    </location>
</feature>
<dbReference type="SMART" id="SM01126">
    <property type="entry name" value="DDE_Tnp_IS1595"/>
    <property type="match status" value="1"/>
</dbReference>
<sequence length="226" mass="26832">IYEFTANKTAKEVKISQRLVHRCFSIIRQAIADYEEAEMEKFFSGIVEADETYLGPKFRNRRKKIRDYYRQVNAVKRGRGSKKLQQPVFGLYQRNGCVYVKFIKDAGKRIIQQIIKGKIVLASEVYTDTWKAYRGLKRRGYQHETIDHSKEEYVKLKQKRKVHINGIEGFWGWLKEHLLKHHGVAKSNLIYYVKELEFRFNNRHLSTDELVQKIIQILMNFSPSDV</sequence>
<feature type="domain" description="ISXO2-like transposase" evidence="1">
    <location>
        <begin position="42"/>
        <end position="201"/>
    </location>
</feature>
<organism evidence="2 3">
    <name type="scientific">Candidatus Portnoybacteria bacterium CG_4_8_14_3_um_filter_40_10</name>
    <dbReference type="NCBI Taxonomy" id="1974801"/>
    <lineage>
        <taxon>Bacteria</taxon>
        <taxon>Candidatus Portnoyibacteriota</taxon>
    </lineage>
</organism>
<dbReference type="PANTHER" id="PTHR47163">
    <property type="entry name" value="DDE_TNP_IS1595 DOMAIN-CONTAINING PROTEIN"/>
    <property type="match status" value="1"/>
</dbReference>
<comment type="caution">
    <text evidence="2">The sequence shown here is derived from an EMBL/GenBank/DDBJ whole genome shotgun (WGS) entry which is preliminary data.</text>
</comment>
<accession>A0A2M7IHN4</accession>
<dbReference type="NCBIfam" id="NF033547">
    <property type="entry name" value="transpos_IS1595"/>
    <property type="match status" value="1"/>
</dbReference>
<dbReference type="Pfam" id="PF12762">
    <property type="entry name" value="DDE_Tnp_IS1595"/>
    <property type="match status" value="1"/>
</dbReference>
<gene>
    <name evidence="2" type="ORF">CO001_03480</name>
</gene>
<evidence type="ECO:0000313" key="2">
    <source>
        <dbReference type="EMBL" id="PIW76040.1"/>
    </source>
</evidence>
<reference evidence="3" key="1">
    <citation type="submission" date="2017-09" db="EMBL/GenBank/DDBJ databases">
        <title>Depth-based differentiation of microbial function through sediment-hosted aquifers and enrichment of novel symbionts in the deep terrestrial subsurface.</title>
        <authorList>
            <person name="Probst A.J."/>
            <person name="Ladd B."/>
            <person name="Jarett J.K."/>
            <person name="Geller-Mcgrath D.E."/>
            <person name="Sieber C.M.K."/>
            <person name="Emerson J.B."/>
            <person name="Anantharaman K."/>
            <person name="Thomas B.C."/>
            <person name="Malmstrom R."/>
            <person name="Stieglmeier M."/>
            <person name="Klingl A."/>
            <person name="Woyke T."/>
            <person name="Ryan C.M."/>
            <person name="Banfield J.F."/>
        </authorList>
    </citation>
    <scope>NUCLEOTIDE SEQUENCE [LARGE SCALE GENOMIC DNA]</scope>
</reference>
<proteinExistence type="predicted"/>
<dbReference type="EMBL" id="PFGY01000093">
    <property type="protein sequence ID" value="PIW76040.1"/>
    <property type="molecule type" value="Genomic_DNA"/>
</dbReference>
<evidence type="ECO:0000313" key="3">
    <source>
        <dbReference type="Proteomes" id="UP000229561"/>
    </source>
</evidence>
<name>A0A2M7IHN4_9BACT</name>
<evidence type="ECO:0000259" key="1">
    <source>
        <dbReference type="SMART" id="SM01126"/>
    </source>
</evidence>